<evidence type="ECO:0000256" key="8">
    <source>
        <dbReference type="SAM" id="SignalP"/>
    </source>
</evidence>
<dbReference type="eggNOG" id="COG3121">
    <property type="taxonomic scope" value="Bacteria"/>
</dbReference>
<evidence type="ECO:0000313" key="11">
    <source>
        <dbReference type="EMBL" id="KFC09648.1"/>
    </source>
</evidence>
<dbReference type="InterPro" id="IPR016147">
    <property type="entry name" value="Pili_assmbl_chaperone_N"/>
</dbReference>
<evidence type="ECO:0000256" key="6">
    <source>
        <dbReference type="ARBA" id="ARBA00023186"/>
    </source>
</evidence>
<dbReference type="PANTHER" id="PTHR30251">
    <property type="entry name" value="PILUS ASSEMBLY CHAPERONE"/>
    <property type="match status" value="1"/>
</dbReference>
<dbReference type="FunFam" id="2.60.40.10:FF:000458">
    <property type="entry name" value="Molecular chaperone FimC"/>
    <property type="match status" value="1"/>
</dbReference>
<evidence type="ECO:0000256" key="2">
    <source>
        <dbReference type="ARBA" id="ARBA00007399"/>
    </source>
</evidence>
<dbReference type="PROSITE" id="PS00635">
    <property type="entry name" value="PILI_CHAPERONE"/>
    <property type="match status" value="1"/>
</dbReference>
<comment type="similarity">
    <text evidence="2 7">Belongs to the periplasmic pilus chaperone family.</text>
</comment>
<accession>A0A085AHF3</accession>
<feature type="signal peptide" evidence="8">
    <location>
        <begin position="1"/>
        <end position="20"/>
    </location>
</feature>
<keyword evidence="6 7" id="KW-0143">Chaperone</keyword>
<dbReference type="RefSeq" id="WP_038154368.1">
    <property type="nucleotide sequence ID" value="NZ_JMTB01000037.1"/>
</dbReference>
<dbReference type="InterPro" id="IPR013783">
    <property type="entry name" value="Ig-like_fold"/>
</dbReference>
<sequence length="228" mass="24664">MLRNSTALAAACLFAPACFAGGISLNATRVIYQEGQKEASLTVQNHSQKDVFLVQSWIDDINGNKKTPFIITPPLFQMQPNKNNTLRIVNINNQLPADRESVYWVNVKAIPAASEDSAGKNLLQIAVRTRLKLFYRPSGLQGDPASAAKTLTFSHSGNQLAIDNPSAYVMTFHDLNVGGRVINDPVMVPAKGHLSVKLPANAGAFSQVQYSIINDFGAAGAQMTQPVR</sequence>
<dbReference type="GO" id="GO:0071555">
    <property type="term" value="P:cell wall organization"/>
    <property type="evidence" value="ECO:0007669"/>
    <property type="project" value="InterPro"/>
</dbReference>
<evidence type="ECO:0000256" key="5">
    <source>
        <dbReference type="ARBA" id="ARBA00022764"/>
    </source>
</evidence>
<evidence type="ECO:0000259" key="9">
    <source>
        <dbReference type="Pfam" id="PF00345"/>
    </source>
</evidence>
<feature type="domain" description="Pili assembly chaperone N-terminal" evidence="9">
    <location>
        <begin position="22"/>
        <end position="140"/>
    </location>
</feature>
<dbReference type="InterPro" id="IPR001829">
    <property type="entry name" value="Pili_assmbl_chaperone_bac"/>
</dbReference>
<dbReference type="InterPro" id="IPR016148">
    <property type="entry name" value="Pili_assmbl_chaperone_C"/>
</dbReference>
<keyword evidence="3" id="KW-1029">Fimbrium biogenesis</keyword>
<dbReference type="PRINTS" id="PR00969">
    <property type="entry name" value="CHAPERONPILI"/>
</dbReference>
<keyword evidence="12" id="KW-1185">Reference proteome</keyword>
<feature type="chain" id="PRO_5001786456" evidence="8">
    <location>
        <begin position="21"/>
        <end position="228"/>
    </location>
</feature>
<dbReference type="SUPFAM" id="SSF49354">
    <property type="entry name" value="PapD-like"/>
    <property type="match status" value="1"/>
</dbReference>
<dbReference type="Proteomes" id="UP000028630">
    <property type="component" value="Unassembled WGS sequence"/>
</dbReference>
<gene>
    <name evidence="11" type="ORF">GTGU_00795</name>
</gene>
<dbReference type="GO" id="GO:0030288">
    <property type="term" value="C:outer membrane-bounded periplasmic space"/>
    <property type="evidence" value="ECO:0007669"/>
    <property type="project" value="InterPro"/>
</dbReference>
<dbReference type="InterPro" id="IPR008962">
    <property type="entry name" value="PapD-like_sf"/>
</dbReference>
<keyword evidence="4 8" id="KW-0732">Signal</keyword>
<dbReference type="InterPro" id="IPR036316">
    <property type="entry name" value="Pili_assmbl_chap_C_dom_sf"/>
</dbReference>
<dbReference type="Pfam" id="PF00345">
    <property type="entry name" value="PapD_N"/>
    <property type="match status" value="1"/>
</dbReference>
<feature type="domain" description="Pili assembly chaperone C-terminal" evidence="10">
    <location>
        <begin position="162"/>
        <end position="218"/>
    </location>
</feature>
<comment type="subcellular location">
    <subcellularLocation>
        <location evidence="1 7">Periplasm</location>
    </subcellularLocation>
</comment>
<dbReference type="Gene3D" id="2.60.40.10">
    <property type="entry name" value="Immunoglobulins"/>
    <property type="match status" value="2"/>
</dbReference>
<reference evidence="12" key="1">
    <citation type="submission" date="2014-05" db="EMBL/GenBank/DDBJ databases">
        <title>ATOL: Assembling a taxonomically balanced genome-scale reconstruction of the evolutionary history of the Enterobacteriaceae.</title>
        <authorList>
            <person name="Plunkett G. III"/>
            <person name="Neeno-Eckwall E.C."/>
            <person name="Glasner J.D."/>
            <person name="Perna N.T."/>
        </authorList>
    </citation>
    <scope>NUCLEOTIDE SEQUENCE [LARGE SCALE GENOMIC DNA]</scope>
    <source>
        <strain evidence="12">ATCC 49490</strain>
    </source>
</reference>
<dbReference type="InterPro" id="IPR050643">
    <property type="entry name" value="Periplasmic_pilus_chap"/>
</dbReference>
<evidence type="ECO:0000256" key="7">
    <source>
        <dbReference type="RuleBase" id="RU003918"/>
    </source>
</evidence>
<evidence type="ECO:0000313" key="12">
    <source>
        <dbReference type="Proteomes" id="UP000028630"/>
    </source>
</evidence>
<name>A0A085AHF3_9ENTR</name>
<keyword evidence="5" id="KW-0574">Periplasm</keyword>
<dbReference type="Pfam" id="PF02753">
    <property type="entry name" value="PapD_C"/>
    <property type="match status" value="1"/>
</dbReference>
<evidence type="ECO:0000256" key="3">
    <source>
        <dbReference type="ARBA" id="ARBA00022558"/>
    </source>
</evidence>
<evidence type="ECO:0000256" key="1">
    <source>
        <dbReference type="ARBA" id="ARBA00004418"/>
    </source>
</evidence>
<dbReference type="SUPFAM" id="SSF49584">
    <property type="entry name" value="Periplasmic chaperone C-domain"/>
    <property type="match status" value="1"/>
</dbReference>
<dbReference type="OrthoDB" id="9131059at2"/>
<proteinExistence type="inferred from homology"/>
<evidence type="ECO:0000259" key="10">
    <source>
        <dbReference type="Pfam" id="PF02753"/>
    </source>
</evidence>
<protein>
    <submittedName>
        <fullName evidence="11">LpfB family chaperone protein</fullName>
    </submittedName>
</protein>
<organism evidence="11 12">
    <name type="scientific">Trabulsiella guamensis ATCC 49490</name>
    <dbReference type="NCBI Taxonomy" id="1005994"/>
    <lineage>
        <taxon>Bacteria</taxon>
        <taxon>Pseudomonadati</taxon>
        <taxon>Pseudomonadota</taxon>
        <taxon>Gammaproteobacteria</taxon>
        <taxon>Enterobacterales</taxon>
        <taxon>Enterobacteriaceae</taxon>
        <taxon>Trabulsiella</taxon>
    </lineage>
</organism>
<dbReference type="EMBL" id="JMTB01000037">
    <property type="protein sequence ID" value="KFC09648.1"/>
    <property type="molecule type" value="Genomic_DNA"/>
</dbReference>
<comment type="caution">
    <text evidence="11">The sequence shown here is derived from an EMBL/GenBank/DDBJ whole genome shotgun (WGS) entry which is preliminary data.</text>
</comment>
<dbReference type="AlphaFoldDB" id="A0A085AHF3"/>
<dbReference type="PANTHER" id="PTHR30251:SF11">
    <property type="entry name" value="CHAPERONE PROTEIN FIMC-RELATED"/>
    <property type="match status" value="1"/>
</dbReference>
<evidence type="ECO:0000256" key="4">
    <source>
        <dbReference type="ARBA" id="ARBA00022729"/>
    </source>
</evidence>
<dbReference type="InterPro" id="IPR018046">
    <property type="entry name" value="Pili_assmbl_chaperone_CS"/>
</dbReference>